<evidence type="ECO:0000256" key="1">
    <source>
        <dbReference type="SAM" id="Phobius"/>
    </source>
</evidence>
<keyword evidence="1" id="KW-0812">Transmembrane</keyword>
<accession>A0A923DZ81</accession>
<dbReference type="RefSeq" id="WP_182923447.1">
    <property type="nucleotide sequence ID" value="NZ_WNXD01000002.1"/>
</dbReference>
<proteinExistence type="predicted"/>
<gene>
    <name evidence="2" type="ORF">GM921_15000</name>
</gene>
<dbReference type="Proteomes" id="UP000601055">
    <property type="component" value="Unassembled WGS sequence"/>
</dbReference>
<reference evidence="2" key="1">
    <citation type="submission" date="2019-11" db="EMBL/GenBank/DDBJ databases">
        <title>Description of Pedobacter sp. LMG 31464T.</title>
        <authorList>
            <person name="Carlier A."/>
            <person name="Qi S."/>
            <person name="Vandamme P."/>
        </authorList>
    </citation>
    <scope>NUCLEOTIDE SEQUENCE</scope>
    <source>
        <strain evidence="2">LMG 31464</strain>
    </source>
</reference>
<feature type="transmembrane region" description="Helical" evidence="1">
    <location>
        <begin position="6"/>
        <end position="30"/>
    </location>
</feature>
<protein>
    <submittedName>
        <fullName evidence="2">Uncharacterized protein</fullName>
    </submittedName>
</protein>
<keyword evidence="1" id="KW-0472">Membrane</keyword>
<dbReference type="AlphaFoldDB" id="A0A923DZ81"/>
<keyword evidence="1" id="KW-1133">Transmembrane helix</keyword>
<dbReference type="EMBL" id="WNXD01000002">
    <property type="protein sequence ID" value="MBB2146809.1"/>
    <property type="molecule type" value="Genomic_DNA"/>
</dbReference>
<name>A0A923DZ81_9SPHI</name>
<evidence type="ECO:0000313" key="2">
    <source>
        <dbReference type="EMBL" id="MBB2146809.1"/>
    </source>
</evidence>
<keyword evidence="3" id="KW-1185">Reference proteome</keyword>
<comment type="caution">
    <text evidence="2">The sequence shown here is derived from an EMBL/GenBank/DDBJ whole genome shotgun (WGS) entry which is preliminary data.</text>
</comment>
<sequence length="178" mass="19878">MLQQFTWGQFLLASFMLSFLWYCFVILVFYRKEVFGLLGNGGSEPLPHRWEKGVEHLDYDSDAVSGKGLDVQDSLLGKSAIPDGMSVIGMGQLSFSGSSDGRYGQVGLVADVIQELKLIFGKLESEAGSKLDFFRFLEKVKEDYGKIGAHPNVSAINEFIVSHVPFHLSAEELENLWY</sequence>
<evidence type="ECO:0000313" key="3">
    <source>
        <dbReference type="Proteomes" id="UP000601055"/>
    </source>
</evidence>
<organism evidence="2 3">
    <name type="scientific">Pedobacter planticolens</name>
    <dbReference type="NCBI Taxonomy" id="2679964"/>
    <lineage>
        <taxon>Bacteria</taxon>
        <taxon>Pseudomonadati</taxon>
        <taxon>Bacteroidota</taxon>
        <taxon>Sphingobacteriia</taxon>
        <taxon>Sphingobacteriales</taxon>
        <taxon>Sphingobacteriaceae</taxon>
        <taxon>Pedobacter</taxon>
    </lineage>
</organism>